<evidence type="ECO:0000313" key="1">
    <source>
        <dbReference type="EMBL" id="GJS53794.1"/>
    </source>
</evidence>
<gene>
    <name evidence="1" type="ORF">Tco_0627156</name>
</gene>
<dbReference type="Proteomes" id="UP001151760">
    <property type="component" value="Unassembled WGS sequence"/>
</dbReference>
<name>A0ABQ4WLN8_9ASTR</name>
<comment type="caution">
    <text evidence="1">The sequence shown here is derived from an EMBL/GenBank/DDBJ whole genome shotgun (WGS) entry which is preliminary data.</text>
</comment>
<dbReference type="EMBL" id="BQNB010008750">
    <property type="protein sequence ID" value="GJS53794.1"/>
    <property type="molecule type" value="Genomic_DNA"/>
</dbReference>
<sequence length="177" mass="20231">MANLDFYDKHNMVAYLQKSKGSEGFQQIIDFLTASHIRYALTESPTIYVSLIEQFWQTASASTLENGDMEITATIDGKVKVVSEASIRRHLKLKYSDGISSLPTSEIFEQLALIGRDFRIRLKADQTYGAAYTKLIMKVKKLEHKVKSRKTRRRVRLVISDDEDNQEDPSKQGRKIA</sequence>
<reference evidence="1" key="1">
    <citation type="journal article" date="2022" name="Int. J. Mol. Sci.">
        <title>Draft Genome of Tanacetum Coccineum: Genomic Comparison of Closely Related Tanacetum-Family Plants.</title>
        <authorList>
            <person name="Yamashiro T."/>
            <person name="Shiraishi A."/>
            <person name="Nakayama K."/>
            <person name="Satake H."/>
        </authorList>
    </citation>
    <scope>NUCLEOTIDE SEQUENCE</scope>
</reference>
<protein>
    <recommendedName>
        <fullName evidence="3">Xylulose kinase-1</fullName>
    </recommendedName>
</protein>
<proteinExistence type="predicted"/>
<organism evidence="1 2">
    <name type="scientific">Tanacetum coccineum</name>
    <dbReference type="NCBI Taxonomy" id="301880"/>
    <lineage>
        <taxon>Eukaryota</taxon>
        <taxon>Viridiplantae</taxon>
        <taxon>Streptophyta</taxon>
        <taxon>Embryophyta</taxon>
        <taxon>Tracheophyta</taxon>
        <taxon>Spermatophyta</taxon>
        <taxon>Magnoliopsida</taxon>
        <taxon>eudicotyledons</taxon>
        <taxon>Gunneridae</taxon>
        <taxon>Pentapetalae</taxon>
        <taxon>asterids</taxon>
        <taxon>campanulids</taxon>
        <taxon>Asterales</taxon>
        <taxon>Asteraceae</taxon>
        <taxon>Asteroideae</taxon>
        <taxon>Anthemideae</taxon>
        <taxon>Anthemidinae</taxon>
        <taxon>Tanacetum</taxon>
    </lineage>
</organism>
<keyword evidence="2" id="KW-1185">Reference proteome</keyword>
<evidence type="ECO:0008006" key="3">
    <source>
        <dbReference type="Google" id="ProtNLM"/>
    </source>
</evidence>
<reference evidence="1" key="2">
    <citation type="submission" date="2022-01" db="EMBL/GenBank/DDBJ databases">
        <authorList>
            <person name="Yamashiro T."/>
            <person name="Shiraishi A."/>
            <person name="Satake H."/>
            <person name="Nakayama K."/>
        </authorList>
    </citation>
    <scope>NUCLEOTIDE SEQUENCE</scope>
</reference>
<accession>A0ABQ4WLN8</accession>
<evidence type="ECO:0000313" key="2">
    <source>
        <dbReference type="Proteomes" id="UP001151760"/>
    </source>
</evidence>